<reference evidence="1" key="1">
    <citation type="journal article" date="2015" name="Nature">
        <title>Complex archaea that bridge the gap between prokaryotes and eukaryotes.</title>
        <authorList>
            <person name="Spang A."/>
            <person name="Saw J.H."/>
            <person name="Jorgensen S.L."/>
            <person name="Zaremba-Niedzwiedzka K."/>
            <person name="Martijn J."/>
            <person name="Lind A.E."/>
            <person name="van Eijk R."/>
            <person name="Schleper C."/>
            <person name="Guy L."/>
            <person name="Ettema T.J."/>
        </authorList>
    </citation>
    <scope>NUCLEOTIDE SEQUENCE</scope>
</reference>
<sequence>MEISNEQLENLEKAIASDKFTHARARKWCGYWIVTIYHKDSKSPTGVMSAGG</sequence>
<gene>
    <name evidence="1" type="ORF">LCGC14_0458760</name>
</gene>
<proteinExistence type="predicted"/>
<comment type="caution">
    <text evidence="1">The sequence shown here is derived from an EMBL/GenBank/DDBJ whole genome shotgun (WGS) entry which is preliminary data.</text>
</comment>
<name>A0A0F9VPK9_9ZZZZ</name>
<dbReference type="EMBL" id="LAZR01000467">
    <property type="protein sequence ID" value="KKN67728.1"/>
    <property type="molecule type" value="Genomic_DNA"/>
</dbReference>
<organism evidence="1">
    <name type="scientific">marine sediment metagenome</name>
    <dbReference type="NCBI Taxonomy" id="412755"/>
    <lineage>
        <taxon>unclassified sequences</taxon>
        <taxon>metagenomes</taxon>
        <taxon>ecological metagenomes</taxon>
    </lineage>
</organism>
<dbReference type="AlphaFoldDB" id="A0A0F9VPK9"/>
<evidence type="ECO:0000313" key="1">
    <source>
        <dbReference type="EMBL" id="KKN67728.1"/>
    </source>
</evidence>
<protein>
    <submittedName>
        <fullName evidence="1">Uncharacterized protein</fullName>
    </submittedName>
</protein>
<accession>A0A0F9VPK9</accession>